<dbReference type="InterPro" id="IPR000566">
    <property type="entry name" value="Lipocln_cytosolic_FA-bd_dom"/>
</dbReference>
<reference evidence="2 3" key="1">
    <citation type="submission" date="2015-04" db="EMBL/GenBank/DDBJ databases">
        <authorList>
            <person name="Syromyatnikov M.Y."/>
            <person name="Popov V.N."/>
        </authorList>
    </citation>
    <scope>NUCLEOTIDE SEQUENCE [LARGE SCALE GENOMIC DNA]</scope>
</reference>
<organism evidence="2 3">
    <name type="scientific">Clunio marinus</name>
    <dbReference type="NCBI Taxonomy" id="568069"/>
    <lineage>
        <taxon>Eukaryota</taxon>
        <taxon>Metazoa</taxon>
        <taxon>Ecdysozoa</taxon>
        <taxon>Arthropoda</taxon>
        <taxon>Hexapoda</taxon>
        <taxon>Insecta</taxon>
        <taxon>Pterygota</taxon>
        <taxon>Neoptera</taxon>
        <taxon>Endopterygota</taxon>
        <taxon>Diptera</taxon>
        <taxon>Nematocera</taxon>
        <taxon>Chironomoidea</taxon>
        <taxon>Chironomidae</taxon>
        <taxon>Clunio</taxon>
    </lineage>
</organism>
<dbReference type="Pfam" id="PF00061">
    <property type="entry name" value="Lipocalin"/>
    <property type="match status" value="1"/>
</dbReference>
<dbReference type="SUPFAM" id="SSF50814">
    <property type="entry name" value="Lipocalins"/>
    <property type="match status" value="1"/>
</dbReference>
<name>A0A1J1IAE4_9DIPT</name>
<gene>
    <name evidence="2" type="ORF">CLUMA_CG010284</name>
</gene>
<dbReference type="Proteomes" id="UP000183832">
    <property type="component" value="Unassembled WGS sequence"/>
</dbReference>
<evidence type="ECO:0000313" key="3">
    <source>
        <dbReference type="Proteomes" id="UP000183832"/>
    </source>
</evidence>
<sequence length="118" mass="13482">MANVYINANHRSRSRVINLIFILKDYSDPDPDYESIDGRLNKPPLNIQTKIIFVNCQTEQTGIYWTLATNYADYAVVWSCRGLPGGRSTESAWVLSRTLQTSEAVRLRCEEVLRANDI</sequence>
<keyword evidence="3" id="KW-1185">Reference proteome</keyword>
<feature type="domain" description="Lipocalin/cytosolic fatty-acid binding" evidence="1">
    <location>
        <begin position="58"/>
        <end position="116"/>
    </location>
</feature>
<evidence type="ECO:0000313" key="2">
    <source>
        <dbReference type="EMBL" id="CRK96698.1"/>
    </source>
</evidence>
<dbReference type="Gene3D" id="2.40.128.20">
    <property type="match status" value="1"/>
</dbReference>
<dbReference type="InterPro" id="IPR012674">
    <property type="entry name" value="Calycin"/>
</dbReference>
<dbReference type="EMBL" id="CVRI01000044">
    <property type="protein sequence ID" value="CRK96698.1"/>
    <property type="molecule type" value="Genomic_DNA"/>
</dbReference>
<proteinExistence type="predicted"/>
<accession>A0A1J1IAE4</accession>
<dbReference type="OrthoDB" id="565904at2759"/>
<evidence type="ECO:0000259" key="1">
    <source>
        <dbReference type="Pfam" id="PF00061"/>
    </source>
</evidence>
<protein>
    <submittedName>
        <fullName evidence="2">CLUMA_CG010284, isoform A</fullName>
    </submittedName>
</protein>
<dbReference type="AlphaFoldDB" id="A0A1J1IAE4"/>